<keyword evidence="3" id="KW-1185">Reference proteome</keyword>
<organism evidence="2 3">
    <name type="scientific">Trifolium medium</name>
    <dbReference type="NCBI Taxonomy" id="97028"/>
    <lineage>
        <taxon>Eukaryota</taxon>
        <taxon>Viridiplantae</taxon>
        <taxon>Streptophyta</taxon>
        <taxon>Embryophyta</taxon>
        <taxon>Tracheophyta</taxon>
        <taxon>Spermatophyta</taxon>
        <taxon>Magnoliopsida</taxon>
        <taxon>eudicotyledons</taxon>
        <taxon>Gunneridae</taxon>
        <taxon>Pentapetalae</taxon>
        <taxon>rosids</taxon>
        <taxon>fabids</taxon>
        <taxon>Fabales</taxon>
        <taxon>Fabaceae</taxon>
        <taxon>Papilionoideae</taxon>
        <taxon>50 kb inversion clade</taxon>
        <taxon>NPAAA clade</taxon>
        <taxon>Hologalegina</taxon>
        <taxon>IRL clade</taxon>
        <taxon>Trifolieae</taxon>
        <taxon>Trifolium</taxon>
    </lineage>
</organism>
<comment type="caution">
    <text evidence="2">The sequence shown here is derived from an EMBL/GenBank/DDBJ whole genome shotgun (WGS) entry which is preliminary data.</text>
</comment>
<name>A0A392VXN8_9FABA</name>
<sequence>GGLTKPLGGQTTKEQKEKKTGWENLTTTSITGGPSNPKGRSGGTMERRITEMCSVGTDTTSPRKE</sequence>
<evidence type="ECO:0000313" key="3">
    <source>
        <dbReference type="Proteomes" id="UP000265520"/>
    </source>
</evidence>
<dbReference type="Proteomes" id="UP000265520">
    <property type="component" value="Unassembled WGS sequence"/>
</dbReference>
<evidence type="ECO:0000256" key="1">
    <source>
        <dbReference type="SAM" id="MobiDB-lite"/>
    </source>
</evidence>
<dbReference type="AlphaFoldDB" id="A0A392VXN8"/>
<feature type="compositionally biased region" description="Polar residues" evidence="1">
    <location>
        <begin position="23"/>
        <end position="34"/>
    </location>
</feature>
<protein>
    <submittedName>
        <fullName evidence="2">Uncharacterized protein</fullName>
    </submittedName>
</protein>
<accession>A0A392VXN8</accession>
<feature type="compositionally biased region" description="Polar residues" evidence="1">
    <location>
        <begin position="56"/>
        <end position="65"/>
    </location>
</feature>
<feature type="region of interest" description="Disordered" evidence="1">
    <location>
        <begin position="1"/>
        <end position="65"/>
    </location>
</feature>
<reference evidence="2 3" key="1">
    <citation type="journal article" date="2018" name="Front. Plant Sci.">
        <title>Red Clover (Trifolium pratense) and Zigzag Clover (T. medium) - A Picture of Genomic Similarities and Differences.</title>
        <authorList>
            <person name="Dluhosova J."/>
            <person name="Istvanek J."/>
            <person name="Nedelnik J."/>
            <person name="Repkova J."/>
        </authorList>
    </citation>
    <scope>NUCLEOTIDE SEQUENCE [LARGE SCALE GENOMIC DNA]</scope>
    <source>
        <strain evidence="3">cv. 10/8</strain>
        <tissue evidence="2">Leaf</tissue>
    </source>
</reference>
<dbReference type="EMBL" id="LXQA011316144">
    <property type="protein sequence ID" value="MCI92966.1"/>
    <property type="molecule type" value="Genomic_DNA"/>
</dbReference>
<proteinExistence type="predicted"/>
<feature type="non-terminal residue" evidence="2">
    <location>
        <position position="1"/>
    </location>
</feature>
<evidence type="ECO:0000313" key="2">
    <source>
        <dbReference type="EMBL" id="MCI92966.1"/>
    </source>
</evidence>